<dbReference type="Proteomes" id="UP001336835">
    <property type="component" value="Unassembled WGS sequence"/>
</dbReference>
<keyword evidence="3" id="KW-1185">Reference proteome</keyword>
<proteinExistence type="predicted"/>
<organism evidence="2 3">
    <name type="scientific">Pedobacter albus</name>
    <dbReference type="NCBI Taxonomy" id="3113905"/>
    <lineage>
        <taxon>Bacteria</taxon>
        <taxon>Pseudomonadati</taxon>
        <taxon>Bacteroidota</taxon>
        <taxon>Sphingobacteriia</taxon>
        <taxon>Sphingobacteriales</taxon>
        <taxon>Sphingobacteriaceae</taxon>
        <taxon>Pedobacter</taxon>
    </lineage>
</organism>
<accession>A0ABU7IBF4</accession>
<gene>
    <name evidence="2" type="ORF">VRU48_15930</name>
</gene>
<comment type="caution">
    <text evidence="2">The sequence shown here is derived from an EMBL/GenBank/DDBJ whole genome shotgun (WGS) entry which is preliminary data.</text>
</comment>
<evidence type="ECO:0000256" key="1">
    <source>
        <dbReference type="SAM" id="SignalP"/>
    </source>
</evidence>
<feature type="chain" id="PRO_5046355306" description="Carboxypeptidase-like regulatory domain-containing protein" evidence="1">
    <location>
        <begin position="25"/>
        <end position="238"/>
    </location>
</feature>
<dbReference type="EMBL" id="JAZDQT010000003">
    <property type="protein sequence ID" value="MEE1946616.1"/>
    <property type="molecule type" value="Genomic_DNA"/>
</dbReference>
<sequence length="238" mass="27128">MKSLCRIFLCILAFILPSATRSFAQQEFKLKGVLFENGSKIRIALAVISNSRNHYAVGSSDLGLFEIRAQLGDTLFITKRGFNDLTVVVSSSKDLVLKLNRGNMLNEVLIKGQAKEKDLRDIEQDFKNKGSFYAGKPPIGLLSPFGGSPLTFLYELFGKTPRDARRFRKYHQTENEQTHVDQFFNKSIIAKNTGLEGKALEDFMIAYRPDYEKAKNWNTYDGLKWIAESYKKYKDSLN</sequence>
<evidence type="ECO:0000313" key="2">
    <source>
        <dbReference type="EMBL" id="MEE1946616.1"/>
    </source>
</evidence>
<reference evidence="2 3" key="1">
    <citation type="submission" date="2024-01" db="EMBL/GenBank/DDBJ databases">
        <title>Pedobacter sp. nov., isolated from fresh soil.</title>
        <authorList>
            <person name="Le N.T.T."/>
        </authorList>
    </citation>
    <scope>NUCLEOTIDE SEQUENCE [LARGE SCALE GENOMIC DNA]</scope>
    <source>
        <strain evidence="2 3">KR3-3</strain>
    </source>
</reference>
<dbReference type="RefSeq" id="WP_330108917.1">
    <property type="nucleotide sequence ID" value="NZ_JAZDQT010000003.1"/>
</dbReference>
<protein>
    <recommendedName>
        <fullName evidence="4">Carboxypeptidase-like regulatory domain-containing protein</fullName>
    </recommendedName>
</protein>
<keyword evidence="1" id="KW-0732">Signal</keyword>
<feature type="signal peptide" evidence="1">
    <location>
        <begin position="1"/>
        <end position="24"/>
    </location>
</feature>
<evidence type="ECO:0000313" key="3">
    <source>
        <dbReference type="Proteomes" id="UP001336835"/>
    </source>
</evidence>
<evidence type="ECO:0008006" key="4">
    <source>
        <dbReference type="Google" id="ProtNLM"/>
    </source>
</evidence>
<name>A0ABU7IBF4_9SPHI</name>